<dbReference type="CDD" id="cd17546">
    <property type="entry name" value="REC_hyHK_CKI1_RcsC-like"/>
    <property type="match status" value="1"/>
</dbReference>
<dbReference type="Proteomes" id="UP000077763">
    <property type="component" value="Unassembled WGS sequence"/>
</dbReference>
<comment type="caution">
    <text evidence="3">The sequence shown here is derived from an EMBL/GenBank/DDBJ whole genome shotgun (WGS) entry which is preliminary data.</text>
</comment>
<evidence type="ECO:0000259" key="2">
    <source>
        <dbReference type="PROSITE" id="PS50110"/>
    </source>
</evidence>
<dbReference type="GO" id="GO:0000160">
    <property type="term" value="P:phosphorelay signal transduction system"/>
    <property type="evidence" value="ECO:0007669"/>
    <property type="project" value="InterPro"/>
</dbReference>
<sequence length="117" mass="13050">MTVKNCLIVDDSKMSRMMVKKIILDAHPDWNLVEAQNGQEAIDRASEAGFDIILLDYNMPVMEGGAAAAVIRPLQPEAQIAFLTANVQEAVKNLAIQLRIDFIPKPITEEKIRRYVG</sequence>
<evidence type="ECO:0000313" key="4">
    <source>
        <dbReference type="EMBL" id="OAI01790.1"/>
    </source>
</evidence>
<reference evidence="5 6" key="1">
    <citation type="submission" date="2016-03" db="EMBL/GenBank/DDBJ databases">
        <authorList>
            <person name="Ploux O."/>
        </authorList>
    </citation>
    <scope>NUCLEOTIDE SEQUENCE [LARGE SCALE GENOMIC DNA]</scope>
    <source>
        <strain evidence="3 6">R-45363</strain>
        <strain evidence="4 5">R-45371</strain>
    </source>
</reference>
<feature type="domain" description="Response regulatory" evidence="2">
    <location>
        <begin position="5"/>
        <end position="117"/>
    </location>
</feature>
<gene>
    <name evidence="3" type="ORF">A1332_18260</name>
    <name evidence="4" type="ORF">A1353_00805</name>
</gene>
<dbReference type="RefSeq" id="WP_064009745.1">
    <property type="nucleotide sequence ID" value="NZ_LUUG01000095.1"/>
</dbReference>
<evidence type="ECO:0000313" key="3">
    <source>
        <dbReference type="EMBL" id="OAI00824.1"/>
    </source>
</evidence>
<dbReference type="AlphaFoldDB" id="A0A177M5K5"/>
<dbReference type="InterPro" id="IPR011006">
    <property type="entry name" value="CheY-like_superfamily"/>
</dbReference>
<dbReference type="PANTHER" id="PTHR43228">
    <property type="entry name" value="TWO-COMPONENT RESPONSE REGULATOR"/>
    <property type="match status" value="1"/>
</dbReference>
<dbReference type="PANTHER" id="PTHR43228:SF1">
    <property type="entry name" value="TWO-COMPONENT RESPONSE REGULATOR ARR22"/>
    <property type="match status" value="1"/>
</dbReference>
<dbReference type="EMBL" id="LUUH01000066">
    <property type="protein sequence ID" value="OAI01790.1"/>
    <property type="molecule type" value="Genomic_DNA"/>
</dbReference>
<evidence type="ECO:0000313" key="5">
    <source>
        <dbReference type="Proteomes" id="UP000077763"/>
    </source>
</evidence>
<dbReference type="Pfam" id="PF00072">
    <property type="entry name" value="Response_reg"/>
    <property type="match status" value="1"/>
</dbReference>
<feature type="modified residue" description="4-aspartylphosphate" evidence="1">
    <location>
        <position position="56"/>
    </location>
</feature>
<dbReference type="InterPro" id="IPR001789">
    <property type="entry name" value="Sig_transdc_resp-reg_receiver"/>
</dbReference>
<dbReference type="PROSITE" id="PS50110">
    <property type="entry name" value="RESPONSE_REGULATORY"/>
    <property type="match status" value="1"/>
</dbReference>
<organism evidence="3 6">
    <name type="scientific">Methylomonas methanica</name>
    <dbReference type="NCBI Taxonomy" id="421"/>
    <lineage>
        <taxon>Bacteria</taxon>
        <taxon>Pseudomonadati</taxon>
        <taxon>Pseudomonadota</taxon>
        <taxon>Gammaproteobacteria</taxon>
        <taxon>Methylococcales</taxon>
        <taxon>Methylococcaceae</taxon>
        <taxon>Methylomonas</taxon>
    </lineage>
</organism>
<proteinExistence type="predicted"/>
<evidence type="ECO:0000256" key="1">
    <source>
        <dbReference type="PROSITE-ProRule" id="PRU00169"/>
    </source>
</evidence>
<accession>A0A177M5K5</accession>
<dbReference type="Gene3D" id="3.40.50.2300">
    <property type="match status" value="1"/>
</dbReference>
<dbReference type="SMART" id="SM00448">
    <property type="entry name" value="REC"/>
    <property type="match status" value="1"/>
</dbReference>
<dbReference type="SUPFAM" id="SSF52172">
    <property type="entry name" value="CheY-like"/>
    <property type="match status" value="1"/>
</dbReference>
<name>A0A177M5K5_METMH</name>
<protein>
    <recommendedName>
        <fullName evidence="2">Response regulatory domain-containing protein</fullName>
    </recommendedName>
</protein>
<evidence type="ECO:0000313" key="6">
    <source>
        <dbReference type="Proteomes" id="UP000078090"/>
    </source>
</evidence>
<dbReference type="InterPro" id="IPR052048">
    <property type="entry name" value="ST_Response_Regulator"/>
</dbReference>
<dbReference type="Proteomes" id="UP000078090">
    <property type="component" value="Unassembled WGS sequence"/>
</dbReference>
<dbReference type="EMBL" id="LUUG01000095">
    <property type="protein sequence ID" value="OAI00824.1"/>
    <property type="molecule type" value="Genomic_DNA"/>
</dbReference>
<keyword evidence="1" id="KW-0597">Phosphoprotein</keyword>
<dbReference type="OrthoDB" id="9801101at2"/>